<organism evidence="1 2">
    <name type="scientific">Arctia plantaginis</name>
    <name type="common">Wood tiger moth</name>
    <name type="synonym">Phalaena plantaginis</name>
    <dbReference type="NCBI Taxonomy" id="874455"/>
    <lineage>
        <taxon>Eukaryota</taxon>
        <taxon>Metazoa</taxon>
        <taxon>Ecdysozoa</taxon>
        <taxon>Arthropoda</taxon>
        <taxon>Hexapoda</taxon>
        <taxon>Insecta</taxon>
        <taxon>Pterygota</taxon>
        <taxon>Neoptera</taxon>
        <taxon>Endopterygota</taxon>
        <taxon>Lepidoptera</taxon>
        <taxon>Glossata</taxon>
        <taxon>Ditrysia</taxon>
        <taxon>Noctuoidea</taxon>
        <taxon>Erebidae</taxon>
        <taxon>Arctiinae</taxon>
        <taxon>Arctia</taxon>
    </lineage>
</organism>
<evidence type="ECO:0000313" key="2">
    <source>
        <dbReference type="Proteomes" id="UP000494256"/>
    </source>
</evidence>
<evidence type="ECO:0008006" key="3">
    <source>
        <dbReference type="Google" id="ProtNLM"/>
    </source>
</evidence>
<protein>
    <recommendedName>
        <fullName evidence="3">N-acetyltransferase domain-containing protein</fullName>
    </recommendedName>
</protein>
<evidence type="ECO:0000313" key="1">
    <source>
        <dbReference type="EMBL" id="CAB3233511.1"/>
    </source>
</evidence>
<dbReference type="PANTHER" id="PTHR20905">
    <property type="entry name" value="N-ACETYLTRANSFERASE-RELATED"/>
    <property type="match status" value="1"/>
</dbReference>
<dbReference type="AlphaFoldDB" id="A0A8S0ZI80"/>
<dbReference type="Gene3D" id="3.40.630.30">
    <property type="match status" value="1"/>
</dbReference>
<reference evidence="1 2" key="1">
    <citation type="submission" date="2020-04" db="EMBL/GenBank/DDBJ databases">
        <authorList>
            <person name="Wallbank WR R."/>
            <person name="Pardo Diaz C."/>
            <person name="Kozak K."/>
            <person name="Martin S."/>
            <person name="Jiggins C."/>
            <person name="Moest M."/>
            <person name="Warren A I."/>
            <person name="Byers J.R.P. K."/>
            <person name="Montejo-Kovacevich G."/>
            <person name="Yen C E."/>
        </authorList>
    </citation>
    <scope>NUCLEOTIDE SEQUENCE [LARGE SCALE GENOMIC DNA]</scope>
</reference>
<gene>
    <name evidence="1" type="ORF">APLA_LOCUS6114</name>
</gene>
<comment type="caution">
    <text evidence="1">The sequence shown here is derived from an EMBL/GenBank/DDBJ whole genome shotgun (WGS) entry which is preliminary data.</text>
</comment>
<dbReference type="OrthoDB" id="546826at2759"/>
<dbReference type="SUPFAM" id="SSF55729">
    <property type="entry name" value="Acyl-CoA N-acyltransferases (Nat)"/>
    <property type="match status" value="1"/>
</dbReference>
<name>A0A8S0ZI80_ARCPL</name>
<dbReference type="EMBL" id="CADEBD010000293">
    <property type="protein sequence ID" value="CAB3233511.1"/>
    <property type="molecule type" value="Genomic_DNA"/>
</dbReference>
<accession>A0A8S0ZI80</accession>
<proteinExistence type="predicted"/>
<dbReference type="Proteomes" id="UP000494256">
    <property type="component" value="Unassembled WGS sequence"/>
</dbReference>
<dbReference type="GO" id="GO:0008080">
    <property type="term" value="F:N-acetyltransferase activity"/>
    <property type="evidence" value="ECO:0007669"/>
    <property type="project" value="TreeGrafter"/>
</dbReference>
<dbReference type="PANTHER" id="PTHR20905:SF32">
    <property type="entry name" value="ARYLALKYLAMINE N-ACETYLTRANSFERASE-LIKE 7, ISOFORM A"/>
    <property type="match status" value="1"/>
</dbReference>
<dbReference type="InterPro" id="IPR016181">
    <property type="entry name" value="Acyl_CoA_acyltransferase"/>
</dbReference>
<sequence>MPFSRPSHLPYPNTWSRFTTNRGTLRIQDVTEDMQQQAMDLLTTYFTRDEPPCKYIEIHKHPTALSELQKLWRNALKDNISIACVVDDDSQPPNIIGLNVLNVVSKEDKEEPFQTEDSVWAQLFGAVDLVARSVDIFSEYGVDKYLTAYGLVVDPQWRGCNVGKELLLARIPLCKALDIKVTATVFTAAASQTVAKKAGFEDLYEITYEELATKGFVFPNIEKDTKTSKLMALVIN</sequence>